<evidence type="ECO:0000313" key="2">
    <source>
        <dbReference type="EMBL" id="XDT72888.1"/>
    </source>
</evidence>
<sequence length="120" mass="13594">MNDTIWTQLTDTTQKALEPLTRLNEMMAAGLQKVAEFQMDALKTYADLATRQMTAAMEIRDAESLGQFLQQQTEVAGEISRKFLEDLRTLGEMGAEFREEVEKLFEQARQTTGQSEKQAA</sequence>
<dbReference type="EMBL" id="CP154858">
    <property type="protein sequence ID" value="XDT72888.1"/>
    <property type="molecule type" value="Genomic_DNA"/>
</dbReference>
<gene>
    <name evidence="2" type="ORF">AAIA72_02565</name>
</gene>
<reference evidence="2" key="1">
    <citation type="submission" date="2024-05" db="EMBL/GenBank/DDBJ databases">
        <title>Genome sequencing of novel strain.</title>
        <authorList>
            <person name="Ganbat D."/>
            <person name="Ganbat S."/>
            <person name="Lee S.-J."/>
        </authorList>
    </citation>
    <scope>NUCLEOTIDE SEQUENCE</scope>
    <source>
        <strain evidence="2">SMD15-11</strain>
    </source>
</reference>
<evidence type="ECO:0000259" key="1">
    <source>
        <dbReference type="Pfam" id="PF09361"/>
    </source>
</evidence>
<name>A0AB39UXZ8_9GAMM</name>
<dbReference type="Pfam" id="PF09361">
    <property type="entry name" value="Phasin_2"/>
    <property type="match status" value="1"/>
</dbReference>
<dbReference type="InterPro" id="IPR014176">
    <property type="entry name" value="Phasin_subfam-3"/>
</dbReference>
<protein>
    <submittedName>
        <fullName evidence="2">Phasin family protein</fullName>
    </submittedName>
</protein>
<proteinExistence type="predicted"/>
<feature type="domain" description="Phasin" evidence="1">
    <location>
        <begin position="8"/>
        <end position="107"/>
    </location>
</feature>
<dbReference type="KEGG" id="tcd:AAIA72_02565"/>
<dbReference type="InterPro" id="IPR018968">
    <property type="entry name" value="Phasin"/>
</dbReference>
<accession>A0AB39UXZ8</accession>
<organism evidence="2">
    <name type="scientific">Thermohahella caldifontis</name>
    <dbReference type="NCBI Taxonomy" id="3142973"/>
    <lineage>
        <taxon>Bacteria</taxon>
        <taxon>Pseudomonadati</taxon>
        <taxon>Pseudomonadota</taxon>
        <taxon>Gammaproteobacteria</taxon>
        <taxon>Oceanospirillales</taxon>
        <taxon>Hahellaceae</taxon>
        <taxon>Thermohahella</taxon>
    </lineage>
</organism>
<dbReference type="RefSeq" id="WP_369601888.1">
    <property type="nucleotide sequence ID" value="NZ_CP154858.1"/>
</dbReference>
<dbReference type="NCBIfam" id="TIGR02809">
    <property type="entry name" value="phasin_3"/>
    <property type="match status" value="1"/>
</dbReference>
<dbReference type="AlphaFoldDB" id="A0AB39UXZ8"/>